<dbReference type="InterPro" id="IPR020807">
    <property type="entry name" value="PKS_DH"/>
</dbReference>
<feature type="domain" description="PKS/mFAS DH" evidence="14">
    <location>
        <begin position="890"/>
        <end position="1214"/>
    </location>
</feature>
<evidence type="ECO:0008006" key="17">
    <source>
        <dbReference type="Google" id="ProtNLM"/>
    </source>
</evidence>
<keyword evidence="8" id="KW-0511">Multifunctional enzyme</keyword>
<evidence type="ECO:0000259" key="12">
    <source>
        <dbReference type="PROSITE" id="PS50075"/>
    </source>
</evidence>
<keyword evidence="6" id="KW-0677">Repeat</keyword>
<feature type="region of interest" description="Disordered" evidence="11">
    <location>
        <begin position="2488"/>
        <end position="2544"/>
    </location>
</feature>
<dbReference type="InterPro" id="IPR042104">
    <property type="entry name" value="PKS_dehydratase_sf"/>
</dbReference>
<dbReference type="InterPro" id="IPR016039">
    <property type="entry name" value="Thiolase-like"/>
</dbReference>
<dbReference type="Pfam" id="PF00109">
    <property type="entry name" value="ketoacyl-synt"/>
    <property type="match status" value="1"/>
</dbReference>
<dbReference type="CDD" id="cd05930">
    <property type="entry name" value="A_NRPS"/>
    <property type="match status" value="1"/>
</dbReference>
<feature type="region of interest" description="N-terminal hotdog fold" evidence="10">
    <location>
        <begin position="890"/>
        <end position="1032"/>
    </location>
</feature>
<feature type="domain" description="Carrier" evidence="12">
    <location>
        <begin position="3585"/>
        <end position="3664"/>
    </location>
</feature>
<dbReference type="GO" id="GO:0031177">
    <property type="term" value="F:phosphopantetheine binding"/>
    <property type="evidence" value="ECO:0007669"/>
    <property type="project" value="InterPro"/>
</dbReference>
<evidence type="ECO:0000256" key="10">
    <source>
        <dbReference type="PROSITE-ProRule" id="PRU01363"/>
    </source>
</evidence>
<dbReference type="Pfam" id="PF08659">
    <property type="entry name" value="KR"/>
    <property type="match status" value="1"/>
</dbReference>
<dbReference type="Pfam" id="PF16197">
    <property type="entry name" value="KAsynt_C_assoc"/>
    <property type="match status" value="1"/>
</dbReference>
<keyword evidence="3" id="KW-0436">Ligase</keyword>
<reference evidence="15" key="2">
    <citation type="submission" date="2023-05" db="EMBL/GenBank/DDBJ databases">
        <authorList>
            <consortium name="Lawrence Berkeley National Laboratory"/>
            <person name="Steindorff A."/>
            <person name="Hensen N."/>
            <person name="Bonometti L."/>
            <person name="Westerberg I."/>
            <person name="Brannstrom I.O."/>
            <person name="Guillou S."/>
            <person name="Cros-Aarteil S."/>
            <person name="Calhoun S."/>
            <person name="Haridas S."/>
            <person name="Kuo A."/>
            <person name="Mondo S."/>
            <person name="Pangilinan J."/>
            <person name="Riley R."/>
            <person name="Labutti K."/>
            <person name="Andreopoulos B."/>
            <person name="Lipzen A."/>
            <person name="Chen C."/>
            <person name="Yanf M."/>
            <person name="Daum C."/>
            <person name="Ng V."/>
            <person name="Clum A."/>
            <person name="Ohm R."/>
            <person name="Martin F."/>
            <person name="Silar P."/>
            <person name="Natvig D."/>
            <person name="Lalanne C."/>
            <person name="Gautier V."/>
            <person name="Ament-Velasquez S.L."/>
            <person name="Kruys A."/>
            <person name="Hutchinson M.I."/>
            <person name="Powell A.J."/>
            <person name="Barry K."/>
            <person name="Miller A.N."/>
            <person name="Grigoriev I.V."/>
            <person name="Debuchy R."/>
            <person name="Gladieux P."/>
            <person name="Thoren M.H."/>
            <person name="Johannesson H."/>
        </authorList>
    </citation>
    <scope>NUCLEOTIDE SEQUENCE</scope>
    <source>
        <strain evidence="15">CBS 508.74</strain>
    </source>
</reference>
<dbReference type="InterPro" id="IPR009081">
    <property type="entry name" value="PP-bd_ACP"/>
</dbReference>
<dbReference type="SUPFAM" id="SSF55048">
    <property type="entry name" value="Probable ACP-binding domain of malonyl-CoA ACP transacylase"/>
    <property type="match status" value="1"/>
</dbReference>
<organism evidence="15 16">
    <name type="scientific">Canariomyces notabilis</name>
    <dbReference type="NCBI Taxonomy" id="2074819"/>
    <lineage>
        <taxon>Eukaryota</taxon>
        <taxon>Fungi</taxon>
        <taxon>Dikarya</taxon>
        <taxon>Ascomycota</taxon>
        <taxon>Pezizomycotina</taxon>
        <taxon>Sordariomycetes</taxon>
        <taxon>Sordariomycetidae</taxon>
        <taxon>Sordariales</taxon>
        <taxon>Chaetomiaceae</taxon>
        <taxon>Canariomyces</taxon>
    </lineage>
</organism>
<dbReference type="Pfam" id="PF00668">
    <property type="entry name" value="Condensation"/>
    <property type="match status" value="1"/>
</dbReference>
<evidence type="ECO:0000256" key="11">
    <source>
        <dbReference type="SAM" id="MobiDB-lite"/>
    </source>
</evidence>
<dbReference type="SUPFAM" id="SSF51735">
    <property type="entry name" value="NAD(P)-binding Rossmann-fold domains"/>
    <property type="match status" value="2"/>
</dbReference>
<dbReference type="Gene3D" id="3.40.50.150">
    <property type="entry name" value="Vaccinia Virus protein VP39"/>
    <property type="match status" value="1"/>
</dbReference>
<dbReference type="InterPro" id="IPR000873">
    <property type="entry name" value="AMP-dep_synth/lig_dom"/>
</dbReference>
<dbReference type="SUPFAM" id="SSF56801">
    <property type="entry name" value="Acetyl-CoA synthetase-like"/>
    <property type="match status" value="1"/>
</dbReference>
<dbReference type="InterPro" id="IPR049900">
    <property type="entry name" value="PKS_mFAS_DH"/>
</dbReference>
<feature type="active site" description="Proton donor; for dehydratase activity" evidence="10">
    <location>
        <position position="1109"/>
    </location>
</feature>
<dbReference type="CDD" id="cd00833">
    <property type="entry name" value="PKS"/>
    <property type="match status" value="1"/>
</dbReference>
<dbReference type="InterPro" id="IPR014030">
    <property type="entry name" value="Ketoacyl_synth_N"/>
</dbReference>
<keyword evidence="7" id="KW-0560">Oxidoreductase</keyword>
<evidence type="ECO:0000256" key="1">
    <source>
        <dbReference type="ARBA" id="ARBA00022450"/>
    </source>
</evidence>
<evidence type="ECO:0000256" key="3">
    <source>
        <dbReference type="ARBA" id="ARBA00022598"/>
    </source>
</evidence>
<dbReference type="SMART" id="SM00825">
    <property type="entry name" value="PKS_KS"/>
    <property type="match status" value="1"/>
</dbReference>
<dbReference type="Gene3D" id="3.30.559.10">
    <property type="entry name" value="Chloramphenicol acetyltransferase-like domain"/>
    <property type="match status" value="1"/>
</dbReference>
<dbReference type="Gene3D" id="3.40.50.720">
    <property type="entry name" value="NAD(P)-binding Rossmann-like Domain"/>
    <property type="match status" value="2"/>
</dbReference>
<dbReference type="SUPFAM" id="SSF53901">
    <property type="entry name" value="Thiolase-like"/>
    <property type="match status" value="1"/>
</dbReference>
<dbReference type="InterPro" id="IPR016035">
    <property type="entry name" value="Acyl_Trfase/lysoPLipase"/>
</dbReference>
<dbReference type="InterPro" id="IPR014043">
    <property type="entry name" value="Acyl_transferase_dom"/>
</dbReference>
<dbReference type="GO" id="GO:0016874">
    <property type="term" value="F:ligase activity"/>
    <property type="evidence" value="ECO:0007669"/>
    <property type="project" value="UniProtKB-KW"/>
</dbReference>
<dbReference type="SMART" id="SM01294">
    <property type="entry name" value="PKS_PP_betabranch"/>
    <property type="match status" value="1"/>
</dbReference>
<dbReference type="Gene3D" id="3.30.559.30">
    <property type="entry name" value="Nonribosomal peptide synthetase, condensation domain"/>
    <property type="match status" value="1"/>
</dbReference>
<feature type="compositionally biased region" description="Low complexity" evidence="11">
    <location>
        <begin position="2517"/>
        <end position="2544"/>
    </location>
</feature>
<dbReference type="PANTHER" id="PTHR43775:SF20">
    <property type="entry name" value="HYBRID PKS-NRPS SYNTHETASE APDA"/>
    <property type="match status" value="1"/>
</dbReference>
<keyword evidence="2" id="KW-0597">Phosphoprotein</keyword>
<dbReference type="InterPro" id="IPR049551">
    <property type="entry name" value="PKS_DH_C"/>
</dbReference>
<dbReference type="Gene3D" id="1.10.1200.10">
    <property type="entry name" value="ACP-like"/>
    <property type="match status" value="2"/>
</dbReference>
<protein>
    <recommendedName>
        <fullName evidence="17">Polyketide synthase</fullName>
    </recommendedName>
</protein>
<feature type="active site" description="Proton acceptor; for dehydratase activity" evidence="10">
    <location>
        <position position="922"/>
    </location>
</feature>
<dbReference type="InterPro" id="IPR006162">
    <property type="entry name" value="Ppantetheine_attach_site"/>
</dbReference>
<dbReference type="InterPro" id="IPR016036">
    <property type="entry name" value="Malonyl_transacylase_ACP-bd"/>
</dbReference>
<feature type="compositionally biased region" description="Polar residues" evidence="11">
    <location>
        <begin position="2504"/>
        <end position="2516"/>
    </location>
</feature>
<evidence type="ECO:0000256" key="2">
    <source>
        <dbReference type="ARBA" id="ARBA00022553"/>
    </source>
</evidence>
<keyword evidence="16" id="KW-1185">Reference proteome</keyword>
<dbReference type="GO" id="GO:0008168">
    <property type="term" value="F:methyltransferase activity"/>
    <property type="evidence" value="ECO:0007669"/>
    <property type="project" value="UniProtKB-KW"/>
</dbReference>
<dbReference type="Pfam" id="PF21089">
    <property type="entry name" value="PKS_DH_N"/>
    <property type="match status" value="1"/>
</dbReference>
<dbReference type="Gene3D" id="3.10.129.110">
    <property type="entry name" value="Polyketide synthase dehydratase"/>
    <property type="match status" value="1"/>
</dbReference>
<dbReference type="Pfam" id="PF02801">
    <property type="entry name" value="Ketoacyl-synt_C"/>
    <property type="match status" value="1"/>
</dbReference>
<dbReference type="GO" id="GO:0004312">
    <property type="term" value="F:fatty acid synthase activity"/>
    <property type="evidence" value="ECO:0007669"/>
    <property type="project" value="TreeGrafter"/>
</dbReference>
<dbReference type="InterPro" id="IPR049552">
    <property type="entry name" value="PKS_DH_N"/>
</dbReference>
<feature type="domain" description="Ketosynthase family 3 (KS3)" evidence="13">
    <location>
        <begin position="1"/>
        <end position="378"/>
    </location>
</feature>
<dbReference type="InterPro" id="IPR045851">
    <property type="entry name" value="AMP-bd_C_sf"/>
</dbReference>
<keyword evidence="5" id="KW-0808">Transferase</keyword>
<dbReference type="SUPFAM" id="SSF53335">
    <property type="entry name" value="S-adenosyl-L-methionine-dependent methyltransferases"/>
    <property type="match status" value="1"/>
</dbReference>
<dbReference type="InterPro" id="IPR023213">
    <property type="entry name" value="CAT-like_dom_sf"/>
</dbReference>
<evidence type="ECO:0000259" key="14">
    <source>
        <dbReference type="PROSITE" id="PS52019"/>
    </source>
</evidence>
<dbReference type="Pfam" id="PF00501">
    <property type="entry name" value="AMP-binding"/>
    <property type="match status" value="1"/>
</dbReference>
<dbReference type="SUPFAM" id="SSF52151">
    <property type="entry name" value="FabD/lysophospholipase-like"/>
    <property type="match status" value="1"/>
</dbReference>
<dbReference type="CDD" id="cd02440">
    <property type="entry name" value="AdoMet_MTases"/>
    <property type="match status" value="1"/>
</dbReference>
<dbReference type="GeneID" id="89940384"/>
<dbReference type="PROSITE" id="PS00606">
    <property type="entry name" value="KS3_1"/>
    <property type="match status" value="1"/>
</dbReference>
<dbReference type="Pfam" id="PF00550">
    <property type="entry name" value="PP-binding"/>
    <property type="match status" value="2"/>
</dbReference>
<feature type="domain" description="Carrier" evidence="12">
    <location>
        <begin position="2411"/>
        <end position="2488"/>
    </location>
</feature>
<dbReference type="GO" id="GO:0032259">
    <property type="term" value="P:methylation"/>
    <property type="evidence" value="ECO:0007669"/>
    <property type="project" value="UniProtKB-KW"/>
</dbReference>
<accession>A0AAN6QCY8</accession>
<evidence type="ECO:0000256" key="9">
    <source>
        <dbReference type="ARBA" id="ARBA00029443"/>
    </source>
</evidence>
<dbReference type="SUPFAM" id="SSF47336">
    <property type="entry name" value="ACP-like"/>
    <property type="match status" value="2"/>
</dbReference>
<reference evidence="15" key="1">
    <citation type="journal article" date="2023" name="Mol. Phylogenet. Evol.">
        <title>Genome-scale phylogeny and comparative genomics of the fungal order Sordariales.</title>
        <authorList>
            <person name="Hensen N."/>
            <person name="Bonometti L."/>
            <person name="Westerberg I."/>
            <person name="Brannstrom I.O."/>
            <person name="Guillou S."/>
            <person name="Cros-Aarteil S."/>
            <person name="Calhoun S."/>
            <person name="Haridas S."/>
            <person name="Kuo A."/>
            <person name="Mondo S."/>
            <person name="Pangilinan J."/>
            <person name="Riley R."/>
            <person name="LaButti K."/>
            <person name="Andreopoulos B."/>
            <person name="Lipzen A."/>
            <person name="Chen C."/>
            <person name="Yan M."/>
            <person name="Daum C."/>
            <person name="Ng V."/>
            <person name="Clum A."/>
            <person name="Steindorff A."/>
            <person name="Ohm R.A."/>
            <person name="Martin F."/>
            <person name="Silar P."/>
            <person name="Natvig D.O."/>
            <person name="Lalanne C."/>
            <person name="Gautier V."/>
            <person name="Ament-Velasquez S.L."/>
            <person name="Kruys A."/>
            <person name="Hutchinson M.I."/>
            <person name="Powell A.J."/>
            <person name="Barry K."/>
            <person name="Miller A.N."/>
            <person name="Grigoriev I.V."/>
            <person name="Debuchy R."/>
            <person name="Gladieux P."/>
            <person name="Hiltunen Thoren M."/>
            <person name="Johannesson H."/>
        </authorList>
    </citation>
    <scope>NUCLEOTIDE SEQUENCE</scope>
    <source>
        <strain evidence="15">CBS 508.74</strain>
    </source>
</reference>
<sequence>MLQEDIRRFDNAFFGIRAEEAESMDPQQRILLEVVFEGLESAGYSIQQLRGSSTAVYVGQLNGDFYDVVLRDVDSAPRYTATGTARSIMSNRVSYFFDWKGPSITIDTACSSSLVAVHLAVQALRSGQSSVAVAAGVNLLLGPEQFIFESKLGMLSSRGRCAMWDASADGYARGEGIAAVILKPLSQALKDGDSIECVIRETGVNQDGRTNGITMPSATAQADLIRSTYSRCGLNPLAPEGRPQYFEAHGTGTPAGDPVEAQAVQSVFFPTDRVQQDGRDASLTDPLPVGSIKTIIGHTEGTAGLAGLLKAALAIQHGIIPPNMHFQCLNPAVQPFYGSLYIPTTPQQWPALPKHVPRRVSVNSFGFGGTNCHVIVEGYQTETEKESSHLEPCGPVVISANSAHSLVSAVASLSQALQTKTINLADLVWTLQVRRSEFPFKASFAACSTQEQLSRQLSDWLAGNRADNASSLQLARSRPLPPQTRQPPILAVFTGQGAQWPRMASGLLDKSRRFHQTIESLEDALASLPDAPSWSLKMELRARAETSRIHEAAISQPICTAVQIALVDLLSAAGIRFTRVVGHSSGEIAAAYAAGYLTARDAICIAYYRGLAALRAAGSGRMLAADMTLREAELFCARRRFEGRLAVAACNSPSSVTLSGDADAVDEALRVLVDEEGVFARALKVDTAYHSHHMVRCSPEYRESLERCAIVPLDPAEKGQGSCAWYSSVHPGAAVDRNSLSCNYWIDNMTNPVLFSQSLEAALLDSTSRSSPETVVALEVGPHPALQRPATDTVRAMGLEVAYSGVLRRGMDDMEAMCTALGFVWTQFYGGSGRLVDFECFRSACLGNQDQSPKPRLCKDLPTYSWDHERPLWMESRRSNYFRTRNIRPHPLLGNRLLNTQPAELRWRNIFKLSELAWLKGHKFQGQVLFPAQGYVSMAVEACLAFAENTAVQMIELEQLVIHRGLALQGDDEFSGTDVFCTLTVSKRGEQQIDIDFNICSAQVDAKADAQLDPAHLNFSCRGKLALASGYSVRSGPPTAVLPPRMAHNRAPTSPVRVSDFYSSLASHTGLEYTADFVAAQIERTNGFSTVRFNRPRADGLYLHPAMLDVASHGLLAILSAHQEGMSAVTYLPSAIARVRIDVTRLLHVSGGGSLVSQRTADRGCSELTADCHFLRRSPTEIKADIDVFGGTDEYPEIQIEGLTCSPFGAFTERDDRIIFSRAVWSRDISSGVDIACLDGEPDNFNLAEHMEKTDLVTRAVYFYLRKLRDHFAPEDIPHNNHNHQSRAHLTAFWTWAVNHTLARIEAGQDPRVQVRKEWASDTREDLQRWSQRFPSLIDLKVVINLGEELPNILRDHVPALQVLMQDDMLSDYYHRALGLERANRCVAAAAAQITHRYPDLNVIEIGGGTGNATLAILPSIADKFASYTFTDISSGFFEKTRRALGTHAARLAFRTLDISRDPVGEQGFEAGAYDLIVASNVLHATPKMVETLRNCRRLLRPGGYLLLLENTASSLSTEFIFGMLPGWWLGADEGRKLTPLIDQARWHELLLQAGFSGVDVVARDVAEHPRYHTYSVMVSQAIDDHVAFLREPLNTTPGITITKLRSIVVIGSTQPTAMSLAKNVANLVCPFAEKVSVLQSVDHAYDQFHPDSAVICLAELVEPVLRNVSQRTLSALQNILCKSTHVLWLTKGRLSGTEPHTSMVLGIARCVMLELPGRPMQFVDCEEFEMDSVGARRVARSFLRLVYLGRPECKEVLWSRETEVAADRHWNELLPRIKPHNELNNRLNSRARTIVDNVRPSTGKYPLRLVPARNGSFTVHQMPGLLSPRADRGRHRIAVRLSSVCGFKTKDAAEPLYLCFGTEQKSGRQVVALSSINASIIEVPLAAFWTIDTDRELDAETFQLLPKRIIAEHLVSEARGCIWVHGADRSLTEILTDVAKRDGVSVYFSSSEDPIELPANHAFIHPQTTARRLELIAPRGVSIYANVSSAESKGTALDDLIRTAVGSKAIILELPRHVDNSDGERTQWVVELAYTQTRLLRAIWDQLNATRKPVTANSGRSRSRVLAAAAVDSAAGIPDVADVVDWNPEHAIPAMVRPLDARLLLSADKTYFLAGLTGSVGLSLCNWMADNGARYFAVASRNPLISAEAVERLARKGATLRILSADLSDCESLAAARRSLTAPEHGPAMPPVGGVVNGAMVLRDKAFENMSIEDFEAVLRPKVQGSLNLEAVFGSQDDLDFFVFLSSASSVLGIPGLANYGAANLFMCGLAQQRRRAGKAASVIDIGALADVGYLTHSSNPHEATELARKHNTKPLSESDLHEMFAEAIYAGSRDFEQEADLMTGIGFWDVSRPDKAHLRPGWFDQPRMSHYMIRKSDDAASGSSNLKSSDIQKPSVKAQLAGAGNDANAALRILESGLLQKIEKALQMPAGTLDAQAPLLSLGMDSLVAIQVRSWIAEELGVSMPALGILASPSVRDLSAELFSKLPGMMQSDGTTTRDSEAEQNTNSGISTPRSPVSSAAADSNSSGSSPPQLGTTGSAGSLTTSGVLEGDKIDLQAADSELSSAKACSAQRYTRDGRLSHGQDRLFFLHRYLADKSTYNCAIAGRIHGPVDAIKLREVVRRVMLMHESLRSCFFLDDATGTGRQGVISNPNLDSVLEHRLIAPDGDAEFKAELDRMRKHEFNLQKGETVKVTVLSQTPTEHFIIIAYHHIVMDGLSLVAFLGQLQAAYSGDAWELVTPSVQAIDLAEVHREACANPKTLQEDIKFWHEVHHNGPAALPLFSFAKTKYRKQPLDAYGSHSFEIRLDAAFARRVKDLCAQLCATPFHLYLASLAAFLSRWLDVSDLCIGIVDSSRPGDGNTETIGYFLNMLALRFRLDGNSSFGALVKQTRDIVFSALAHSTTPFDAVLDHLRVPRDAHHPLFQVAMNYRIGHESTRAAWGACDVEWTDMIVARNPFDIHLDITEIGQDGGVWIALGVQSYMYSEFDAQMLAKSFVCLVRAVIDDPGAAISATVRSLGLGEDSERQAAIALGRGPEMDLSGLAGTLVHQVEGVAVQYANDVAIRDGSGVPITYTALIRLVKSISRSLQRHGVRAGHRVGVCVAPSAGALCAMLAVMRLGAIYVPLDRRNPAERLGLIVADCQPRMLIYQGQQDAALIRNLKKHAEFSVLDLDQSTQPGVPLPGEDSEDAIVAMPDEPACAIYTSGSTGKPKGVIMTHRNLVNQVFAVSSMLEIGRETVLQQSSLGFDCSMEQIFGGLAHGGTVIVVPEEARGDPAAVASIMVAERVTYTVGVPSEYAALLYFGREKLKECSTWRLAVSGGEKLSASHAAEFVSLGLHHLQLVNAYGPAEGTISCSRGAISYNTPGDVVGDPHMGRVMANYSVVIVDEHLQPVPVGHPGEICIGGEGVAKGYINRPDEDRERFLTSPDFATKFQLKHSRLYRTGDLGRILPDGTMHSLGRVQGDSQVQIRGVRVELDEVAAAIVRTAGSDTISDAAVSLRDGDLLVAFVLVNPKLRATGQVVTQRSLEDILKRLPLPIYMRPSLIVPVEDLPRTENGKRDRRRIDTLPVPENWIKAGIDTEEGQELTALELQIKQAWEHVLPPAVRPPILGPKSDFFRAGGNSLLLLHLQAALRASFGTHIPLPDLFQSSTLGGMAALLEPAARAAPSSAENMDWTQEVETLANDVVVPSSQRSDPKPPRRRRQPDGLIVLLTGATGFLGTHLLSQLIDDPRVRTIHCVAIRPDPVSGHPRHVARSTSPKVVEHAGDLGDRYLGLSKETFARLAEECDLLIHNGADVSFLKTYASVRAPNVLSTRAVAEMALAAGAHVHFVSTASVAKFSSASSSSSRAAAAAASTPLPPVSLLGDPPAAAAHDEGYLASKWVSEALLERLAALRGLRVQIHRPVSLALRGETPAVDIVGTLMTFGKEMAAVPRMHDGGRIEGLLQLASVEEVAGRIGRTAVESVALTTSSSEEGEARGREGGVVFTHYCGEKNVSPDDFSAFLSEQIGKIVEEWTMERWLEAARKRGLDPLVGAYLEEWWTRGKKLVLHVISES</sequence>
<dbReference type="GO" id="GO:0016491">
    <property type="term" value="F:oxidoreductase activity"/>
    <property type="evidence" value="ECO:0007669"/>
    <property type="project" value="UniProtKB-KW"/>
</dbReference>
<dbReference type="CDD" id="cd19532">
    <property type="entry name" value="C_PKS-NRPS"/>
    <property type="match status" value="1"/>
</dbReference>
<dbReference type="InterPro" id="IPR036291">
    <property type="entry name" value="NAD(P)-bd_dom_sf"/>
</dbReference>
<comment type="caution">
    <text evidence="15">The sequence shown here is derived from an EMBL/GenBank/DDBJ whole genome shotgun (WGS) entry which is preliminary data.</text>
</comment>
<dbReference type="InterPro" id="IPR050091">
    <property type="entry name" value="PKS_NRPS_Biosynth_Enz"/>
</dbReference>
<evidence type="ECO:0000256" key="4">
    <source>
        <dbReference type="ARBA" id="ARBA00022603"/>
    </source>
</evidence>
<dbReference type="InterPro" id="IPR020806">
    <property type="entry name" value="PKS_PP-bd"/>
</dbReference>
<dbReference type="InterPro" id="IPR057326">
    <property type="entry name" value="KR_dom"/>
</dbReference>
<proteinExistence type="inferred from homology"/>
<dbReference type="PROSITE" id="PS50075">
    <property type="entry name" value="CARRIER"/>
    <property type="match status" value="2"/>
</dbReference>
<dbReference type="Gene3D" id="3.30.300.30">
    <property type="match status" value="1"/>
</dbReference>
<dbReference type="InterPro" id="IPR013968">
    <property type="entry name" value="PKS_KR"/>
</dbReference>
<dbReference type="SMART" id="SM00827">
    <property type="entry name" value="PKS_AT"/>
    <property type="match status" value="1"/>
</dbReference>
<dbReference type="PANTHER" id="PTHR43775">
    <property type="entry name" value="FATTY ACID SYNTHASE"/>
    <property type="match status" value="1"/>
</dbReference>
<dbReference type="Pfam" id="PF00698">
    <property type="entry name" value="Acyl_transf_1"/>
    <property type="match status" value="1"/>
</dbReference>
<dbReference type="GO" id="GO:0009403">
    <property type="term" value="P:toxin biosynthetic process"/>
    <property type="evidence" value="ECO:0007669"/>
    <property type="project" value="UniProtKB-ARBA"/>
</dbReference>
<evidence type="ECO:0000256" key="6">
    <source>
        <dbReference type="ARBA" id="ARBA00022737"/>
    </source>
</evidence>
<dbReference type="Gene3D" id="3.40.47.10">
    <property type="match status" value="1"/>
</dbReference>
<dbReference type="InterPro" id="IPR013120">
    <property type="entry name" value="FAR_NAD-bd"/>
</dbReference>
<dbReference type="InterPro" id="IPR032821">
    <property type="entry name" value="PKS_assoc"/>
</dbReference>
<name>A0AAN6QCY8_9PEZI</name>
<dbReference type="Pfam" id="PF08242">
    <property type="entry name" value="Methyltransf_12"/>
    <property type="match status" value="1"/>
</dbReference>
<evidence type="ECO:0000259" key="13">
    <source>
        <dbReference type="PROSITE" id="PS52004"/>
    </source>
</evidence>
<keyword evidence="1" id="KW-0596">Phosphopantetheine</keyword>
<dbReference type="Proteomes" id="UP001302812">
    <property type="component" value="Unassembled WGS sequence"/>
</dbReference>
<evidence type="ECO:0000256" key="7">
    <source>
        <dbReference type="ARBA" id="ARBA00023002"/>
    </source>
</evidence>
<evidence type="ECO:0000313" key="15">
    <source>
        <dbReference type="EMBL" id="KAK4107883.1"/>
    </source>
</evidence>
<dbReference type="GO" id="GO:0004315">
    <property type="term" value="F:3-oxoacyl-[acyl-carrier-protein] synthase activity"/>
    <property type="evidence" value="ECO:0007669"/>
    <property type="project" value="InterPro"/>
</dbReference>
<evidence type="ECO:0000256" key="5">
    <source>
        <dbReference type="ARBA" id="ARBA00022679"/>
    </source>
</evidence>
<dbReference type="Pfam" id="PF07993">
    <property type="entry name" value="NAD_binding_4"/>
    <property type="match status" value="1"/>
</dbReference>
<feature type="region of interest" description="C-terminal hotdog fold" evidence="10">
    <location>
        <begin position="1053"/>
        <end position="1214"/>
    </location>
</feature>
<dbReference type="GO" id="GO:0006633">
    <property type="term" value="P:fatty acid biosynthetic process"/>
    <property type="evidence" value="ECO:0007669"/>
    <property type="project" value="InterPro"/>
</dbReference>
<dbReference type="InterPro" id="IPR001242">
    <property type="entry name" value="Condensation_dom"/>
</dbReference>
<evidence type="ECO:0000256" key="8">
    <source>
        <dbReference type="ARBA" id="ARBA00023268"/>
    </source>
</evidence>
<dbReference type="InterPro" id="IPR020841">
    <property type="entry name" value="PKS_Beta-ketoAc_synthase_dom"/>
</dbReference>
<dbReference type="EMBL" id="MU853368">
    <property type="protein sequence ID" value="KAK4107883.1"/>
    <property type="molecule type" value="Genomic_DNA"/>
</dbReference>
<dbReference type="InterPro" id="IPR014031">
    <property type="entry name" value="Ketoacyl_synth_C"/>
</dbReference>
<dbReference type="Gene3D" id="3.40.50.12780">
    <property type="entry name" value="N-terminal domain of ligase-like"/>
    <property type="match status" value="1"/>
</dbReference>
<dbReference type="NCBIfam" id="TIGR01733">
    <property type="entry name" value="AA-adenyl-dom"/>
    <property type="match status" value="1"/>
</dbReference>
<dbReference type="InterPro" id="IPR001227">
    <property type="entry name" value="Ac_transferase_dom_sf"/>
</dbReference>
<dbReference type="PROSITE" id="PS52004">
    <property type="entry name" value="KS3_2"/>
    <property type="match status" value="1"/>
</dbReference>
<dbReference type="InterPro" id="IPR018201">
    <property type="entry name" value="Ketoacyl_synth_AS"/>
</dbReference>
<dbReference type="RefSeq" id="XP_064665453.1">
    <property type="nucleotide sequence ID" value="XM_064816259.1"/>
</dbReference>
<dbReference type="InterPro" id="IPR042099">
    <property type="entry name" value="ANL_N_sf"/>
</dbReference>
<feature type="region of interest" description="Disordered" evidence="11">
    <location>
        <begin position="3686"/>
        <end position="3707"/>
    </location>
</feature>
<dbReference type="Pfam" id="PF14765">
    <property type="entry name" value="PS-DH"/>
    <property type="match status" value="1"/>
</dbReference>
<dbReference type="InterPro" id="IPR036736">
    <property type="entry name" value="ACP-like_sf"/>
</dbReference>
<dbReference type="SMART" id="SM00822">
    <property type="entry name" value="PKS_KR"/>
    <property type="match status" value="1"/>
</dbReference>
<comment type="similarity">
    <text evidence="9">In the C-terminal section; belongs to the NRP synthetase family.</text>
</comment>
<dbReference type="PROSITE" id="PS52019">
    <property type="entry name" value="PKS_MFAS_DH"/>
    <property type="match status" value="1"/>
</dbReference>
<gene>
    <name evidence="15" type="ORF">N656DRAFT_784853</name>
</gene>
<dbReference type="SMART" id="SM00826">
    <property type="entry name" value="PKS_DH"/>
    <property type="match status" value="1"/>
</dbReference>
<dbReference type="SMART" id="SM00823">
    <property type="entry name" value="PKS_PP"/>
    <property type="match status" value="2"/>
</dbReference>
<dbReference type="SUPFAM" id="SSF52777">
    <property type="entry name" value="CoA-dependent acyltransferases"/>
    <property type="match status" value="2"/>
</dbReference>
<dbReference type="InterPro" id="IPR010071">
    <property type="entry name" value="AA_adenyl_dom"/>
</dbReference>
<dbReference type="PROSITE" id="PS00012">
    <property type="entry name" value="PHOSPHOPANTETHEINE"/>
    <property type="match status" value="1"/>
</dbReference>
<keyword evidence="4" id="KW-0489">Methyltransferase</keyword>
<dbReference type="InterPro" id="IPR013217">
    <property type="entry name" value="Methyltransf_12"/>
</dbReference>
<evidence type="ECO:0000313" key="16">
    <source>
        <dbReference type="Proteomes" id="UP001302812"/>
    </source>
</evidence>
<dbReference type="Gene3D" id="3.40.366.10">
    <property type="entry name" value="Malonyl-Coenzyme A Acyl Carrier Protein, domain 2"/>
    <property type="match status" value="1"/>
</dbReference>
<dbReference type="InterPro" id="IPR029063">
    <property type="entry name" value="SAM-dependent_MTases_sf"/>
</dbReference>